<accession>A0A1C3X784</accession>
<dbReference type="RefSeq" id="WP_004128891.1">
    <property type="nucleotide sequence ID" value="NZ_FMAF01000027.1"/>
</dbReference>
<dbReference type="OrthoDB" id="9761809at2"/>
<dbReference type="InterPro" id="IPR050659">
    <property type="entry name" value="Peptidase_M24B"/>
</dbReference>
<evidence type="ECO:0000313" key="5">
    <source>
        <dbReference type="Proteomes" id="UP000199205"/>
    </source>
</evidence>
<reference evidence="3 6" key="2">
    <citation type="submission" date="2020-08" db="EMBL/GenBank/DDBJ databases">
        <title>Genomic Encyclopedia of Type Strains, Phase IV (KMG-V): Genome sequencing to study the core and pangenomes of soil and plant-associated prokaryotes.</title>
        <authorList>
            <person name="Whitman W."/>
        </authorList>
    </citation>
    <scope>NUCLEOTIDE SEQUENCE [LARGE SCALE GENOMIC DNA]</scope>
    <source>
        <strain evidence="3 6">SEMIA 4060</strain>
    </source>
</reference>
<evidence type="ECO:0000313" key="3">
    <source>
        <dbReference type="EMBL" id="MBB6489351.1"/>
    </source>
</evidence>
<dbReference type="Proteomes" id="UP000565576">
    <property type="component" value="Unassembled WGS sequence"/>
</dbReference>
<name>A0A1C3X784_9HYPH</name>
<dbReference type="InterPro" id="IPR000994">
    <property type="entry name" value="Pept_M24"/>
</dbReference>
<dbReference type="EMBL" id="FMAF01000027">
    <property type="protein sequence ID" value="SCB48133.1"/>
    <property type="molecule type" value="Genomic_DNA"/>
</dbReference>
<dbReference type="Pfam" id="PF01321">
    <property type="entry name" value="Creatinase_N"/>
    <property type="match status" value="1"/>
</dbReference>
<proteinExistence type="predicted"/>
<dbReference type="Proteomes" id="UP000199205">
    <property type="component" value="Unassembled WGS sequence"/>
</dbReference>
<dbReference type="Pfam" id="PF00557">
    <property type="entry name" value="Peptidase_M24"/>
    <property type="match status" value="1"/>
</dbReference>
<feature type="domain" description="Creatinase N-terminal" evidence="2">
    <location>
        <begin position="16"/>
        <end position="160"/>
    </location>
</feature>
<reference evidence="4 5" key="1">
    <citation type="submission" date="2016-08" db="EMBL/GenBank/DDBJ databases">
        <authorList>
            <person name="Seilhamer J.J."/>
        </authorList>
    </citation>
    <scope>NUCLEOTIDE SEQUENCE [LARGE SCALE GENOMIC DNA]</scope>
    <source>
        <strain evidence="4 5">P1-7</strain>
    </source>
</reference>
<dbReference type="InterPro" id="IPR000587">
    <property type="entry name" value="Creatinase_N"/>
</dbReference>
<dbReference type="PANTHER" id="PTHR46112">
    <property type="entry name" value="AMINOPEPTIDASE"/>
    <property type="match status" value="1"/>
</dbReference>
<dbReference type="InterPro" id="IPR029149">
    <property type="entry name" value="Creatin/AminoP/Spt16_N"/>
</dbReference>
<dbReference type="EMBL" id="JACHBG010000037">
    <property type="protein sequence ID" value="MBB6489351.1"/>
    <property type="molecule type" value="Genomic_DNA"/>
</dbReference>
<dbReference type="AlphaFoldDB" id="A0A1C3X784"/>
<dbReference type="CDD" id="cd01066">
    <property type="entry name" value="APP_MetAP"/>
    <property type="match status" value="1"/>
</dbReference>
<feature type="domain" description="Peptidase M24" evidence="1">
    <location>
        <begin position="167"/>
        <end position="376"/>
    </location>
</feature>
<dbReference type="InterPro" id="IPR036005">
    <property type="entry name" value="Creatinase/aminopeptidase-like"/>
</dbReference>
<gene>
    <name evidence="4" type="ORF">GA0061101_12718</name>
    <name evidence="3" type="ORF">GGD46_006678</name>
</gene>
<dbReference type="Gene3D" id="3.40.350.10">
    <property type="entry name" value="Creatinase/prolidase N-terminal domain"/>
    <property type="match status" value="1"/>
</dbReference>
<protein>
    <submittedName>
        <fullName evidence="4">Ectoine hydrolase</fullName>
    </submittedName>
</protein>
<evidence type="ECO:0000259" key="1">
    <source>
        <dbReference type="Pfam" id="PF00557"/>
    </source>
</evidence>
<dbReference type="GO" id="GO:0016787">
    <property type="term" value="F:hydrolase activity"/>
    <property type="evidence" value="ECO:0007669"/>
    <property type="project" value="UniProtKB-KW"/>
</dbReference>
<evidence type="ECO:0000259" key="2">
    <source>
        <dbReference type="Pfam" id="PF01321"/>
    </source>
</evidence>
<keyword evidence="4" id="KW-0378">Hydrolase</keyword>
<evidence type="ECO:0000313" key="6">
    <source>
        <dbReference type="Proteomes" id="UP000565576"/>
    </source>
</evidence>
<sequence length="393" mass="44101">MSDEKLRFELSEYRTRLEKARSAMERAGIDVLVVTDPANMGWLTGYEGNSFYVPQCVVVSKDKDPLWFGRGQDANGCRRTAYIGEDRIRWYEDHYVQSDTLHPMTVLGQFLTDEGHGSAIIGLEKDSYYFSPAGFEALTAALPNARFKNAMRMINWERIVKSPREIEYMRGAGKIVEAMYERITEVLRPEVKQSDIIAEISYVGTRGVGDYWGDYPSAVPNLGAGADASAPHLTWTDKPIRANESIFFELAGVHKRYHCPLSRSYYLGKPSQQMLDAEKAVLEGMSAGLEKAVVGNYCEDIALAYGNALAKYGLKKASRAGYSIGMGYPPAWGENSASFRDGDKTELRPGMTFHFMSGLWYDDWGIEITESFLITEGEVEFLSNVPRKLLVIE</sequence>
<dbReference type="SUPFAM" id="SSF53092">
    <property type="entry name" value="Creatinase/prolidase N-terminal domain"/>
    <property type="match status" value="1"/>
</dbReference>
<dbReference type="PANTHER" id="PTHR46112:SF2">
    <property type="entry name" value="XAA-PRO AMINOPEPTIDASE P-RELATED"/>
    <property type="match status" value="1"/>
</dbReference>
<evidence type="ECO:0000313" key="4">
    <source>
        <dbReference type="EMBL" id="SCB48133.1"/>
    </source>
</evidence>
<organism evidence="4 5">
    <name type="scientific">Rhizobium lusitanum</name>
    <dbReference type="NCBI Taxonomy" id="293958"/>
    <lineage>
        <taxon>Bacteria</taxon>
        <taxon>Pseudomonadati</taxon>
        <taxon>Pseudomonadota</taxon>
        <taxon>Alphaproteobacteria</taxon>
        <taxon>Hyphomicrobiales</taxon>
        <taxon>Rhizobiaceae</taxon>
        <taxon>Rhizobium/Agrobacterium group</taxon>
        <taxon>Rhizobium</taxon>
    </lineage>
</organism>
<dbReference type="Gene3D" id="3.90.230.10">
    <property type="entry name" value="Creatinase/methionine aminopeptidase superfamily"/>
    <property type="match status" value="1"/>
</dbReference>
<dbReference type="SUPFAM" id="SSF55920">
    <property type="entry name" value="Creatinase/aminopeptidase"/>
    <property type="match status" value="1"/>
</dbReference>